<evidence type="ECO:0000256" key="4">
    <source>
        <dbReference type="ARBA" id="ARBA00022824"/>
    </source>
</evidence>
<dbReference type="GO" id="GO:0005787">
    <property type="term" value="C:signal peptidase complex"/>
    <property type="evidence" value="ECO:0007669"/>
    <property type="project" value="InterPro"/>
</dbReference>
<dbReference type="EMBL" id="OVEO01000008">
    <property type="protein sequence ID" value="SPQ97721.1"/>
    <property type="molecule type" value="Genomic_DNA"/>
</dbReference>
<proteinExistence type="inferred from homology"/>
<dbReference type="Pfam" id="PF04573">
    <property type="entry name" value="SPC22"/>
    <property type="match status" value="1"/>
</dbReference>
<dbReference type="GO" id="GO:0045047">
    <property type="term" value="P:protein targeting to ER"/>
    <property type="evidence" value="ECO:0007669"/>
    <property type="project" value="TreeGrafter"/>
</dbReference>
<evidence type="ECO:0000313" key="11">
    <source>
        <dbReference type="EMBL" id="CEO97411.1"/>
    </source>
</evidence>
<name>A0A0G4IQJ8_PLABS</name>
<protein>
    <recommendedName>
        <fullName evidence="8">Signal peptidase complex subunit 3</fullName>
    </recommendedName>
</protein>
<dbReference type="STRING" id="37360.A0A0G4IQJ8"/>
<gene>
    <name evidence="11" type="ORF">PBRA_000756</name>
    <name evidence="12" type="ORF">PLBR_LOCUS4936</name>
</gene>
<dbReference type="PANTHER" id="PTHR12804:SF0">
    <property type="entry name" value="SIGNAL PEPTIDASE COMPLEX SUBUNIT 3"/>
    <property type="match status" value="1"/>
</dbReference>
<dbReference type="PANTHER" id="PTHR12804">
    <property type="entry name" value="MICROSOMAL SIGNAL PEPTIDASE 23 KD SUBUNIT SPC22/23"/>
    <property type="match status" value="1"/>
</dbReference>
<evidence type="ECO:0000256" key="7">
    <source>
        <dbReference type="ARBA" id="ARBA00023136"/>
    </source>
</evidence>
<dbReference type="AlphaFoldDB" id="A0A0G4IQJ8"/>
<dbReference type="GO" id="GO:0006465">
    <property type="term" value="P:signal peptide processing"/>
    <property type="evidence" value="ECO:0007669"/>
    <property type="project" value="InterPro"/>
</dbReference>
<organism evidence="11 13">
    <name type="scientific">Plasmodiophora brassicae</name>
    <name type="common">Clubroot disease agent</name>
    <dbReference type="NCBI Taxonomy" id="37360"/>
    <lineage>
        <taxon>Eukaryota</taxon>
        <taxon>Sar</taxon>
        <taxon>Rhizaria</taxon>
        <taxon>Endomyxa</taxon>
        <taxon>Phytomyxea</taxon>
        <taxon>Plasmodiophorida</taxon>
        <taxon>Plasmodiophoridae</taxon>
        <taxon>Plasmodiophora</taxon>
    </lineage>
</organism>
<evidence type="ECO:0000256" key="6">
    <source>
        <dbReference type="ARBA" id="ARBA00022989"/>
    </source>
</evidence>
<keyword evidence="12" id="KW-0496">Mitochondrion</keyword>
<keyword evidence="3 10" id="KW-0812">Transmembrane</keyword>
<reference evidence="12 14" key="2">
    <citation type="submission" date="2018-03" db="EMBL/GenBank/DDBJ databases">
        <authorList>
            <person name="Fogelqvist J."/>
        </authorList>
    </citation>
    <scope>NUCLEOTIDE SEQUENCE [LARGE SCALE GENOMIC DNA]</scope>
</reference>
<comment type="subcellular location">
    <subcellularLocation>
        <location evidence="1">Endoplasmic reticulum membrane</location>
        <topology evidence="1">Single-pass type II membrane protein</topology>
    </subcellularLocation>
</comment>
<keyword evidence="5" id="KW-0735">Signal-anchor</keyword>
<feature type="transmembrane region" description="Helical" evidence="10">
    <location>
        <begin position="73"/>
        <end position="95"/>
    </location>
</feature>
<evidence type="ECO:0000313" key="13">
    <source>
        <dbReference type="Proteomes" id="UP000039324"/>
    </source>
</evidence>
<dbReference type="EMBL" id="CDSF01000079">
    <property type="protein sequence ID" value="CEO97411.1"/>
    <property type="molecule type" value="Genomic_DNA"/>
</dbReference>
<reference evidence="11 13" key="1">
    <citation type="submission" date="2015-02" db="EMBL/GenBank/DDBJ databases">
        <authorList>
            <person name="Chooi Y.-H."/>
        </authorList>
    </citation>
    <scope>NUCLEOTIDE SEQUENCE [LARGE SCALE GENOMIC DNA]</scope>
    <source>
        <strain evidence="11">E3</strain>
    </source>
</reference>
<keyword evidence="7 10" id="KW-0472">Membrane</keyword>
<evidence type="ECO:0000256" key="8">
    <source>
        <dbReference type="ARBA" id="ARBA00029556"/>
    </source>
</evidence>
<evidence type="ECO:0000256" key="10">
    <source>
        <dbReference type="SAM" id="Phobius"/>
    </source>
</evidence>
<keyword evidence="13" id="KW-1185">Reference proteome</keyword>
<dbReference type="OMA" id="FWDDGHG"/>
<evidence type="ECO:0000313" key="12">
    <source>
        <dbReference type="EMBL" id="SPQ97721.1"/>
    </source>
</evidence>
<feature type="region of interest" description="Disordered" evidence="9">
    <location>
        <begin position="219"/>
        <end position="246"/>
    </location>
</feature>
<dbReference type="InterPro" id="IPR007653">
    <property type="entry name" value="SPC3"/>
</dbReference>
<geneLocation type="mitochondrion" evidence="12"/>
<accession>A0A0G4IQJ8</accession>
<sequence length="246" mass="27725">MSSPDRRDCQTSHLGWVALHHVLLIDRAGGIYHDGEHGLAQGGRGGRATELERVALLGRTPAMHSVWARGNAIFFYMLSAMAAVAILCDLSTTVIERGKPITKIPDVKITSLKHKQGSYFTFEEAKVRFGLDYDFTRMFHWNVKQLFVYVLASYTSPTGVDNNVVIWDQIIPRIGRHDVHIDWQTPEYKLYDVLSELSEANLTLSVNWDVMPSVGLVHGHQGHSHTIQLPEVENPPKSKSNKRSRN</sequence>
<evidence type="ECO:0000256" key="3">
    <source>
        <dbReference type="ARBA" id="ARBA00022692"/>
    </source>
</evidence>
<keyword evidence="6 10" id="KW-1133">Transmembrane helix</keyword>
<evidence type="ECO:0000256" key="2">
    <source>
        <dbReference type="ARBA" id="ARBA00009289"/>
    </source>
</evidence>
<dbReference type="Proteomes" id="UP000039324">
    <property type="component" value="Unassembled WGS sequence"/>
</dbReference>
<comment type="similarity">
    <text evidence="2">Belongs to the SPCS3 family.</text>
</comment>
<keyword evidence="4" id="KW-0256">Endoplasmic reticulum</keyword>
<evidence type="ECO:0000256" key="1">
    <source>
        <dbReference type="ARBA" id="ARBA00004648"/>
    </source>
</evidence>
<dbReference type="Proteomes" id="UP000290189">
    <property type="component" value="Unassembled WGS sequence"/>
</dbReference>
<evidence type="ECO:0000256" key="9">
    <source>
        <dbReference type="SAM" id="MobiDB-lite"/>
    </source>
</evidence>
<dbReference type="OrthoDB" id="10261524at2759"/>
<evidence type="ECO:0000256" key="5">
    <source>
        <dbReference type="ARBA" id="ARBA00022968"/>
    </source>
</evidence>
<evidence type="ECO:0000313" key="14">
    <source>
        <dbReference type="Proteomes" id="UP000290189"/>
    </source>
</evidence>